<gene>
    <name evidence="1" type="ORF">NEISUBOT_03368</name>
</gene>
<proteinExistence type="predicted"/>
<accession>A0A9W5ITF5</accession>
<dbReference type="AlphaFoldDB" id="A0A9W5ITF5"/>
<sequence>MLQVEDFRQQGGEHDCQAEAEGVDMAAIAVAFVGVEPAFGKMEAFGLGRHVVRRISMWGCKL</sequence>
<protein>
    <submittedName>
        <fullName evidence="1">Uncharacterized protein</fullName>
    </submittedName>
</protein>
<dbReference type="EMBL" id="ACEO02000001">
    <property type="protein sequence ID" value="EFC53366.1"/>
    <property type="molecule type" value="Genomic_DNA"/>
</dbReference>
<evidence type="ECO:0000313" key="1">
    <source>
        <dbReference type="EMBL" id="EFC53366.1"/>
    </source>
</evidence>
<name>A0A9W5ITF5_NEISU</name>
<reference evidence="1 2" key="1">
    <citation type="submission" date="2010-01" db="EMBL/GenBank/DDBJ databases">
        <authorList>
            <person name="Weinstock G."/>
            <person name="Sodergren E."/>
            <person name="Clifton S."/>
            <person name="Fulton L."/>
            <person name="Fulton B."/>
            <person name="Courtney L."/>
            <person name="Fronick C."/>
            <person name="Harrison M."/>
            <person name="Strong C."/>
            <person name="Farmer C."/>
            <person name="Delahaunty K."/>
            <person name="Markovic C."/>
            <person name="Hall O."/>
            <person name="Minx P."/>
            <person name="Tomlinson C."/>
            <person name="Mitreva M."/>
            <person name="Nelson J."/>
            <person name="Hou S."/>
            <person name="Wollam A."/>
            <person name="Pepin K.H."/>
            <person name="Johnson M."/>
            <person name="Bhonagiri V."/>
            <person name="Nash W.E."/>
            <person name="Warren W."/>
            <person name="Chinwalla A."/>
            <person name="Mardis E.R."/>
            <person name="Wilson R.K."/>
        </authorList>
    </citation>
    <scope>NUCLEOTIDE SEQUENCE [LARGE SCALE GENOMIC DNA]</scope>
    <source>
        <strain evidence="1 2">NJ9703</strain>
    </source>
</reference>
<evidence type="ECO:0000313" key="2">
    <source>
        <dbReference type="Proteomes" id="UP000004621"/>
    </source>
</evidence>
<comment type="caution">
    <text evidence="1">The sequence shown here is derived from an EMBL/GenBank/DDBJ whole genome shotgun (WGS) entry which is preliminary data.</text>
</comment>
<dbReference type="Proteomes" id="UP000004621">
    <property type="component" value="Unassembled WGS sequence"/>
</dbReference>
<organism evidence="1 2">
    <name type="scientific">Neisseria subflava NJ9703</name>
    <dbReference type="NCBI Taxonomy" id="546268"/>
    <lineage>
        <taxon>Bacteria</taxon>
        <taxon>Pseudomonadati</taxon>
        <taxon>Pseudomonadota</taxon>
        <taxon>Betaproteobacteria</taxon>
        <taxon>Neisseriales</taxon>
        <taxon>Neisseriaceae</taxon>
        <taxon>Neisseria</taxon>
    </lineage>
</organism>